<protein>
    <submittedName>
        <fullName evidence="7">GATA-type domain-containing protein</fullName>
    </submittedName>
</protein>
<dbReference type="GO" id="GO:0043565">
    <property type="term" value="F:sequence-specific DNA binding"/>
    <property type="evidence" value="ECO:0007669"/>
    <property type="project" value="InterPro"/>
</dbReference>
<keyword evidence="6" id="KW-1185">Reference proteome</keyword>
<dbReference type="Pfam" id="PF00320">
    <property type="entry name" value="GATA"/>
    <property type="match status" value="1"/>
</dbReference>
<evidence type="ECO:0000256" key="3">
    <source>
        <dbReference type="ARBA" id="ARBA00023242"/>
    </source>
</evidence>
<keyword evidence="4" id="KW-0863">Zinc-finger</keyword>
<evidence type="ECO:0000256" key="2">
    <source>
        <dbReference type="ARBA" id="ARBA00023163"/>
    </source>
</evidence>
<evidence type="ECO:0000256" key="1">
    <source>
        <dbReference type="ARBA" id="ARBA00023015"/>
    </source>
</evidence>
<keyword evidence="4" id="KW-0479">Metal-binding</keyword>
<dbReference type="PROSITE" id="PS50114">
    <property type="entry name" value="GATA_ZN_FINGER_2"/>
    <property type="match status" value="1"/>
</dbReference>
<keyword evidence="4" id="KW-0862">Zinc</keyword>
<organism evidence="6 7">
    <name type="scientific">Meloidogyne incognita</name>
    <name type="common">Southern root-knot nematode worm</name>
    <name type="synonym">Oxyuris incognita</name>
    <dbReference type="NCBI Taxonomy" id="6306"/>
    <lineage>
        <taxon>Eukaryota</taxon>
        <taxon>Metazoa</taxon>
        <taxon>Ecdysozoa</taxon>
        <taxon>Nematoda</taxon>
        <taxon>Chromadorea</taxon>
        <taxon>Rhabditida</taxon>
        <taxon>Tylenchina</taxon>
        <taxon>Tylenchomorpha</taxon>
        <taxon>Tylenchoidea</taxon>
        <taxon>Meloidogynidae</taxon>
        <taxon>Meloidogyninae</taxon>
        <taxon>Meloidogyne</taxon>
        <taxon>Meloidogyne incognita group</taxon>
    </lineage>
</organism>
<feature type="domain" description="GATA-type" evidence="5">
    <location>
        <begin position="19"/>
        <end position="50"/>
    </location>
</feature>
<reference evidence="7" key="1">
    <citation type="submission" date="2022-11" db="UniProtKB">
        <authorList>
            <consortium name="WormBaseParasite"/>
        </authorList>
    </citation>
    <scope>IDENTIFICATION</scope>
</reference>
<accession>A0A914P2C7</accession>
<sequence>MHMSAKHSAEWHFYCIMRITKDRNCSNCGITHSTLWRHDLLTGHYLCNACVQSQRKSMKKEKESKS</sequence>
<evidence type="ECO:0000313" key="7">
    <source>
        <dbReference type="WBParaSite" id="Minc3s10959g44496"/>
    </source>
</evidence>
<dbReference type="AlphaFoldDB" id="A0A914P2C7"/>
<keyword evidence="1" id="KW-0805">Transcription regulation</keyword>
<dbReference type="SUPFAM" id="SSF57716">
    <property type="entry name" value="Glucocorticoid receptor-like (DNA-binding domain)"/>
    <property type="match status" value="1"/>
</dbReference>
<keyword evidence="3" id="KW-0539">Nucleus</keyword>
<dbReference type="Proteomes" id="UP000887563">
    <property type="component" value="Unplaced"/>
</dbReference>
<proteinExistence type="predicted"/>
<keyword evidence="2" id="KW-0804">Transcription</keyword>
<dbReference type="SMART" id="SM00401">
    <property type="entry name" value="ZnF_GATA"/>
    <property type="match status" value="1"/>
</dbReference>
<evidence type="ECO:0000256" key="4">
    <source>
        <dbReference type="PROSITE-ProRule" id="PRU00094"/>
    </source>
</evidence>
<evidence type="ECO:0000313" key="6">
    <source>
        <dbReference type="Proteomes" id="UP000887563"/>
    </source>
</evidence>
<dbReference type="InterPro" id="IPR013088">
    <property type="entry name" value="Znf_NHR/GATA"/>
</dbReference>
<dbReference type="Gene3D" id="3.30.50.10">
    <property type="entry name" value="Erythroid Transcription Factor GATA-1, subunit A"/>
    <property type="match status" value="1"/>
</dbReference>
<dbReference type="InterPro" id="IPR000679">
    <property type="entry name" value="Znf_GATA"/>
</dbReference>
<dbReference type="GO" id="GO:0006355">
    <property type="term" value="P:regulation of DNA-templated transcription"/>
    <property type="evidence" value="ECO:0007669"/>
    <property type="project" value="InterPro"/>
</dbReference>
<dbReference type="GO" id="GO:0008270">
    <property type="term" value="F:zinc ion binding"/>
    <property type="evidence" value="ECO:0007669"/>
    <property type="project" value="UniProtKB-KW"/>
</dbReference>
<dbReference type="WBParaSite" id="Minc3s10959g44496">
    <property type="protein sequence ID" value="Minc3s10959g44496"/>
    <property type="gene ID" value="Minc3s10959g44496"/>
</dbReference>
<evidence type="ECO:0000259" key="5">
    <source>
        <dbReference type="PROSITE" id="PS50114"/>
    </source>
</evidence>
<name>A0A914P2C7_MELIC</name>